<accession>A0ABN7V9V2</accession>
<evidence type="ECO:0000313" key="1">
    <source>
        <dbReference type="EMBL" id="CAG8745895.1"/>
    </source>
</evidence>
<sequence length="139" mass="15815">MPDCHKAFDKYKEASKNFYYINSFKQAGQFYFKLLKEIQLIGLIYLGLCYKYGMRIAIDKPKALQSFLQSIIKGSNLGKFYVEECYYYGHGVITSDAPNHLIAEGGNGLGQSSLGNCYYFGMELIEMKERLLNIIAGET</sequence>
<dbReference type="Proteomes" id="UP000789901">
    <property type="component" value="Unassembled WGS sequence"/>
</dbReference>
<keyword evidence="2" id="KW-1185">Reference proteome</keyword>
<dbReference type="SUPFAM" id="SSF81901">
    <property type="entry name" value="HCP-like"/>
    <property type="match status" value="1"/>
</dbReference>
<protein>
    <submittedName>
        <fullName evidence="1">45672_t:CDS:1</fullName>
    </submittedName>
</protein>
<comment type="caution">
    <text evidence="1">The sequence shown here is derived from an EMBL/GenBank/DDBJ whole genome shotgun (WGS) entry which is preliminary data.</text>
</comment>
<reference evidence="1 2" key="1">
    <citation type="submission" date="2021-06" db="EMBL/GenBank/DDBJ databases">
        <authorList>
            <person name="Kallberg Y."/>
            <person name="Tangrot J."/>
            <person name="Rosling A."/>
        </authorList>
    </citation>
    <scope>NUCLEOTIDE SEQUENCE [LARGE SCALE GENOMIC DNA]</scope>
    <source>
        <strain evidence="1 2">120-4 pot B 10/14</strain>
    </source>
</reference>
<evidence type="ECO:0000313" key="2">
    <source>
        <dbReference type="Proteomes" id="UP000789901"/>
    </source>
</evidence>
<gene>
    <name evidence="1" type="ORF">GMARGA_LOCUS15867</name>
</gene>
<dbReference type="Gene3D" id="1.25.40.10">
    <property type="entry name" value="Tetratricopeptide repeat domain"/>
    <property type="match status" value="1"/>
</dbReference>
<dbReference type="InterPro" id="IPR011990">
    <property type="entry name" value="TPR-like_helical_dom_sf"/>
</dbReference>
<proteinExistence type="predicted"/>
<organism evidence="1 2">
    <name type="scientific">Gigaspora margarita</name>
    <dbReference type="NCBI Taxonomy" id="4874"/>
    <lineage>
        <taxon>Eukaryota</taxon>
        <taxon>Fungi</taxon>
        <taxon>Fungi incertae sedis</taxon>
        <taxon>Mucoromycota</taxon>
        <taxon>Glomeromycotina</taxon>
        <taxon>Glomeromycetes</taxon>
        <taxon>Diversisporales</taxon>
        <taxon>Gigasporaceae</taxon>
        <taxon>Gigaspora</taxon>
    </lineage>
</organism>
<name>A0ABN7V9V2_GIGMA</name>
<dbReference type="EMBL" id="CAJVQB010011197">
    <property type="protein sequence ID" value="CAG8745895.1"/>
    <property type="molecule type" value="Genomic_DNA"/>
</dbReference>